<protein>
    <submittedName>
        <fullName evidence="1">Uncharacterized protein</fullName>
    </submittedName>
</protein>
<evidence type="ECO:0000313" key="1">
    <source>
        <dbReference type="EMBL" id="KAK8737468.1"/>
    </source>
</evidence>
<dbReference type="AlphaFoldDB" id="A0AAW0XDK0"/>
<sequence>NALNNSNRNNSHNVSSGYIDSDEKIEGKLTFSYIQEQYAEKSNRLIRVNLTYSDKDLLETDTRLGSYELRVTLVWAPGGTEKNVSFQDPSSPTNKVTKLKEWMQAEHIPDVIVIGFGSWLLLMREGDDELSPFPELSRLGHSLVSTLKYLATRTRVLFLSQSRYRWFNFENRKQEPAIKFWKRLFYLNQFRDGLPMVDAWLWRILRSVDALY</sequence>
<name>A0AAW0XDK0_CHEQU</name>
<comment type="caution">
    <text evidence="1">The sequence shown here is derived from an EMBL/GenBank/DDBJ whole genome shotgun (WGS) entry which is preliminary data.</text>
</comment>
<dbReference type="EMBL" id="JARKIK010000042">
    <property type="protein sequence ID" value="KAK8737468.1"/>
    <property type="molecule type" value="Genomic_DNA"/>
</dbReference>
<reference evidence="1 2" key="1">
    <citation type="journal article" date="2024" name="BMC Genomics">
        <title>Genome assembly of redclaw crayfish (Cherax quadricarinatus) provides insights into its immune adaptation and hypoxia tolerance.</title>
        <authorList>
            <person name="Liu Z."/>
            <person name="Zheng J."/>
            <person name="Li H."/>
            <person name="Fang K."/>
            <person name="Wang S."/>
            <person name="He J."/>
            <person name="Zhou D."/>
            <person name="Weng S."/>
            <person name="Chi M."/>
            <person name="Gu Z."/>
            <person name="He J."/>
            <person name="Li F."/>
            <person name="Wang M."/>
        </authorList>
    </citation>
    <scope>NUCLEOTIDE SEQUENCE [LARGE SCALE GENOMIC DNA]</scope>
    <source>
        <strain evidence="1">ZL_2023a</strain>
    </source>
</reference>
<evidence type="ECO:0000313" key="2">
    <source>
        <dbReference type="Proteomes" id="UP001445076"/>
    </source>
</evidence>
<gene>
    <name evidence="1" type="ORF">OTU49_004504</name>
</gene>
<proteinExistence type="predicted"/>
<dbReference type="Proteomes" id="UP001445076">
    <property type="component" value="Unassembled WGS sequence"/>
</dbReference>
<accession>A0AAW0XDK0</accession>
<organism evidence="1 2">
    <name type="scientific">Cherax quadricarinatus</name>
    <name type="common">Australian red claw crayfish</name>
    <dbReference type="NCBI Taxonomy" id="27406"/>
    <lineage>
        <taxon>Eukaryota</taxon>
        <taxon>Metazoa</taxon>
        <taxon>Ecdysozoa</taxon>
        <taxon>Arthropoda</taxon>
        <taxon>Crustacea</taxon>
        <taxon>Multicrustacea</taxon>
        <taxon>Malacostraca</taxon>
        <taxon>Eumalacostraca</taxon>
        <taxon>Eucarida</taxon>
        <taxon>Decapoda</taxon>
        <taxon>Pleocyemata</taxon>
        <taxon>Astacidea</taxon>
        <taxon>Parastacoidea</taxon>
        <taxon>Parastacidae</taxon>
        <taxon>Cherax</taxon>
    </lineage>
</organism>
<keyword evidence="2" id="KW-1185">Reference proteome</keyword>
<feature type="non-terminal residue" evidence="1">
    <location>
        <position position="1"/>
    </location>
</feature>